<dbReference type="GO" id="GO:0005524">
    <property type="term" value="F:ATP binding"/>
    <property type="evidence" value="ECO:0007669"/>
    <property type="project" value="InterPro"/>
</dbReference>
<keyword evidence="7" id="KW-1185">Reference proteome</keyword>
<proteinExistence type="inferred from homology"/>
<dbReference type="InterPro" id="IPR011032">
    <property type="entry name" value="GroES-like_sf"/>
</dbReference>
<dbReference type="CDD" id="cd00320">
    <property type="entry name" value="cpn10"/>
    <property type="match status" value="1"/>
</dbReference>
<dbReference type="RefSeq" id="WP_091655179.1">
    <property type="nucleotide sequence ID" value="NZ_FOVW01000010.1"/>
</dbReference>
<evidence type="ECO:0000256" key="5">
    <source>
        <dbReference type="RuleBase" id="RU000535"/>
    </source>
</evidence>
<organism evidence="6 7">
    <name type="scientific">Algoriphagus ornithinivorans</name>
    <dbReference type="NCBI Taxonomy" id="226506"/>
    <lineage>
        <taxon>Bacteria</taxon>
        <taxon>Pseudomonadati</taxon>
        <taxon>Bacteroidota</taxon>
        <taxon>Cytophagia</taxon>
        <taxon>Cytophagales</taxon>
        <taxon>Cyclobacteriaceae</taxon>
        <taxon>Algoriphagus</taxon>
    </lineage>
</organism>
<dbReference type="FunFam" id="2.30.33.40:FF:000004">
    <property type="entry name" value="10 kDa chaperonin"/>
    <property type="match status" value="1"/>
</dbReference>
<dbReference type="NCBIfam" id="NF001531">
    <property type="entry name" value="PRK00364.2-2"/>
    <property type="match status" value="1"/>
</dbReference>
<comment type="similarity">
    <text evidence="1 4 5">Belongs to the GroES chaperonin family.</text>
</comment>
<dbReference type="PANTHER" id="PTHR10772">
    <property type="entry name" value="10 KDA HEAT SHOCK PROTEIN"/>
    <property type="match status" value="1"/>
</dbReference>
<dbReference type="EMBL" id="FOVW01000010">
    <property type="protein sequence ID" value="SFO64446.1"/>
    <property type="molecule type" value="Genomic_DNA"/>
</dbReference>
<dbReference type="GO" id="GO:0051082">
    <property type="term" value="F:unfolded protein binding"/>
    <property type="evidence" value="ECO:0007669"/>
    <property type="project" value="TreeGrafter"/>
</dbReference>
<evidence type="ECO:0000256" key="4">
    <source>
        <dbReference type="HAMAP-Rule" id="MF_00580"/>
    </source>
</evidence>
<evidence type="ECO:0000256" key="2">
    <source>
        <dbReference type="ARBA" id="ARBA00022490"/>
    </source>
</evidence>
<dbReference type="STRING" id="226506.SAMN04488519_11058"/>
<evidence type="ECO:0000313" key="6">
    <source>
        <dbReference type="EMBL" id="SFO64446.1"/>
    </source>
</evidence>
<reference evidence="7" key="1">
    <citation type="submission" date="2016-10" db="EMBL/GenBank/DDBJ databases">
        <authorList>
            <person name="Varghese N."/>
            <person name="Submissions S."/>
        </authorList>
    </citation>
    <scope>NUCLEOTIDE SEQUENCE [LARGE SCALE GENOMIC DNA]</scope>
    <source>
        <strain evidence="7">DSM 15282</strain>
    </source>
</reference>
<dbReference type="AlphaFoldDB" id="A0A1I5IW74"/>
<name>A0A1I5IW74_9BACT</name>
<comment type="subcellular location">
    <subcellularLocation>
        <location evidence="4">Cytoplasm</location>
    </subcellularLocation>
</comment>
<dbReference type="HAMAP" id="MF_00580">
    <property type="entry name" value="CH10"/>
    <property type="match status" value="1"/>
</dbReference>
<dbReference type="InterPro" id="IPR018369">
    <property type="entry name" value="Chaprnonin_Cpn10_CS"/>
</dbReference>
<dbReference type="GO" id="GO:0044183">
    <property type="term" value="F:protein folding chaperone"/>
    <property type="evidence" value="ECO:0007669"/>
    <property type="project" value="InterPro"/>
</dbReference>
<comment type="function">
    <text evidence="4 5">Together with the chaperonin GroEL, plays an essential role in assisting protein folding. The GroEL-GroES system forms a nano-cage that allows encapsulation of the non-native substrate proteins and provides a physical environment optimized to promote and accelerate protein folding. GroES binds to the apical surface of the GroEL ring, thereby capping the opening of the GroEL channel.</text>
</comment>
<keyword evidence="2 4" id="KW-0963">Cytoplasm</keyword>
<dbReference type="GO" id="GO:0005737">
    <property type="term" value="C:cytoplasm"/>
    <property type="evidence" value="ECO:0007669"/>
    <property type="project" value="UniProtKB-SubCell"/>
</dbReference>
<dbReference type="Pfam" id="PF00166">
    <property type="entry name" value="Cpn10"/>
    <property type="match status" value="1"/>
</dbReference>
<comment type="subunit">
    <text evidence="4">Heptamer of 7 subunits arranged in a ring. Interacts with the chaperonin GroEL.</text>
</comment>
<gene>
    <name evidence="4" type="primary">groES</name>
    <name evidence="4" type="synonym">groS</name>
    <name evidence="6" type="ORF">SAMN04488519_11058</name>
</gene>
<protein>
    <recommendedName>
        <fullName evidence="4">Co-chaperonin GroES</fullName>
    </recommendedName>
    <alternativeName>
        <fullName evidence="4">10 kDa chaperonin</fullName>
    </alternativeName>
    <alternativeName>
        <fullName evidence="4">Chaperonin-10</fullName>
        <shortName evidence="4">Cpn10</shortName>
    </alternativeName>
</protein>
<accession>A0A1I5IW74</accession>
<evidence type="ECO:0000313" key="7">
    <source>
        <dbReference type="Proteomes" id="UP000199564"/>
    </source>
</evidence>
<dbReference type="InterPro" id="IPR020818">
    <property type="entry name" value="Chaperonin_GroES"/>
</dbReference>
<dbReference type="PRINTS" id="PR00297">
    <property type="entry name" value="CHAPERONIN10"/>
</dbReference>
<dbReference type="Proteomes" id="UP000199564">
    <property type="component" value="Unassembled WGS sequence"/>
</dbReference>
<dbReference type="SMART" id="SM00883">
    <property type="entry name" value="Cpn10"/>
    <property type="match status" value="1"/>
</dbReference>
<dbReference type="GO" id="GO:0046872">
    <property type="term" value="F:metal ion binding"/>
    <property type="evidence" value="ECO:0007669"/>
    <property type="project" value="TreeGrafter"/>
</dbReference>
<evidence type="ECO:0000256" key="3">
    <source>
        <dbReference type="ARBA" id="ARBA00023186"/>
    </source>
</evidence>
<dbReference type="SUPFAM" id="SSF50129">
    <property type="entry name" value="GroES-like"/>
    <property type="match status" value="1"/>
</dbReference>
<dbReference type="PANTHER" id="PTHR10772:SF58">
    <property type="entry name" value="CO-CHAPERONIN GROES"/>
    <property type="match status" value="1"/>
</dbReference>
<dbReference type="NCBIfam" id="NF001533">
    <property type="entry name" value="PRK00364.2-4"/>
    <property type="match status" value="1"/>
</dbReference>
<dbReference type="Gene3D" id="2.30.33.40">
    <property type="entry name" value="GroES chaperonin"/>
    <property type="match status" value="1"/>
</dbReference>
<evidence type="ECO:0000256" key="1">
    <source>
        <dbReference type="ARBA" id="ARBA00006975"/>
    </source>
</evidence>
<sequence length="92" mass="9881">MSKVNIKPLADRVLVEPAAAEEKTASGLYIPDTAKEKPQRGTVVAVGNGKKDEPLTVKVGDTVLYGKYSGTELNVDGADYLIMRESDIFAIL</sequence>
<keyword evidence="3 4" id="KW-0143">Chaperone</keyword>
<dbReference type="InterPro" id="IPR037124">
    <property type="entry name" value="Chaperonin_GroES_sf"/>
</dbReference>
<dbReference type="PROSITE" id="PS00681">
    <property type="entry name" value="CHAPERONINS_CPN10"/>
    <property type="match status" value="1"/>
</dbReference>
<dbReference type="GO" id="GO:0051087">
    <property type="term" value="F:protein-folding chaperone binding"/>
    <property type="evidence" value="ECO:0007669"/>
    <property type="project" value="TreeGrafter"/>
</dbReference>